<dbReference type="Proteomes" id="UP000070319">
    <property type="component" value="Unassembled WGS sequence"/>
</dbReference>
<gene>
    <name evidence="1" type="ORF">HMPREF2531_05275</name>
</gene>
<reference evidence="1 2" key="1">
    <citation type="submission" date="2016-02" db="EMBL/GenBank/DDBJ databases">
        <authorList>
            <person name="Wen L."/>
            <person name="He K."/>
            <person name="Yang H."/>
        </authorList>
    </citation>
    <scope>NUCLEOTIDE SEQUENCE [LARGE SCALE GENOMIC DNA]</scope>
    <source>
        <strain evidence="1 2">KLE1704</strain>
    </source>
</reference>
<sequence length="98" mass="10572">MVQIRTQITVSHYPTAWIFFQQKHYQDTQGMFLKGSSSITGMTICVQPAFITNTNRVSIVATGMRTGFINGTEALDASVLTYIIVIACTGAPPGAGDL</sequence>
<name>A0A139KNH2_9BACE</name>
<evidence type="ECO:0000313" key="1">
    <source>
        <dbReference type="EMBL" id="KXT40727.1"/>
    </source>
</evidence>
<evidence type="ECO:0000313" key="2">
    <source>
        <dbReference type="Proteomes" id="UP000070319"/>
    </source>
</evidence>
<dbReference type="AlphaFoldDB" id="A0A139KNH2"/>
<dbReference type="EMBL" id="LTDF01000177">
    <property type="protein sequence ID" value="KXT40727.1"/>
    <property type="molecule type" value="Genomic_DNA"/>
</dbReference>
<organism evidence="1">
    <name type="scientific">Bacteroides intestinalis</name>
    <dbReference type="NCBI Taxonomy" id="329854"/>
    <lineage>
        <taxon>Bacteria</taxon>
        <taxon>Pseudomonadati</taxon>
        <taxon>Bacteroidota</taxon>
        <taxon>Bacteroidia</taxon>
        <taxon>Bacteroidales</taxon>
        <taxon>Bacteroidaceae</taxon>
        <taxon>Bacteroides</taxon>
    </lineage>
</organism>
<comment type="caution">
    <text evidence="1">The sequence shown here is derived from an EMBL/GenBank/DDBJ whole genome shotgun (WGS) entry which is preliminary data.</text>
</comment>
<accession>A0A139KNH2</accession>
<proteinExistence type="predicted"/>
<protein>
    <submittedName>
        <fullName evidence="1">Uncharacterized protein</fullName>
    </submittedName>
</protein>